<dbReference type="InterPro" id="IPR045886">
    <property type="entry name" value="ThiF/MoeB/HesA"/>
</dbReference>
<dbReference type="Proteomes" id="UP000194860">
    <property type="component" value="Unassembled WGS sequence"/>
</dbReference>
<evidence type="ECO:0000259" key="1">
    <source>
        <dbReference type="Pfam" id="PF00899"/>
    </source>
</evidence>
<dbReference type="GO" id="GO:0004792">
    <property type="term" value="F:thiosulfate-cyanide sulfurtransferase activity"/>
    <property type="evidence" value="ECO:0007669"/>
    <property type="project" value="TreeGrafter"/>
</dbReference>
<dbReference type="GO" id="GO:0005737">
    <property type="term" value="C:cytoplasm"/>
    <property type="evidence" value="ECO:0007669"/>
    <property type="project" value="TreeGrafter"/>
</dbReference>
<dbReference type="SUPFAM" id="SSF69572">
    <property type="entry name" value="Activating enzymes of the ubiquitin-like proteins"/>
    <property type="match status" value="1"/>
</dbReference>
<evidence type="ECO:0000313" key="3">
    <source>
        <dbReference type="Proteomes" id="UP000194860"/>
    </source>
</evidence>
<dbReference type="AlphaFoldDB" id="A0A243A245"/>
<dbReference type="Pfam" id="PF00899">
    <property type="entry name" value="ThiF"/>
    <property type="match status" value="1"/>
</dbReference>
<dbReference type="GO" id="GO:0008641">
    <property type="term" value="F:ubiquitin-like modifier activating enzyme activity"/>
    <property type="evidence" value="ECO:0007669"/>
    <property type="project" value="InterPro"/>
</dbReference>
<name>A0A243A245_BACTU</name>
<sequence length="367" mass="41531">MFYKIKDIHPVTYISDTEIIIGKDRNFMSVLKDSDGFLKELLNLLDGNKSVTEIFKILHSKFPSLTKQDVWDTIKELNNYGHVEQCLPNPNIDNNRHLTNLHFFSNFSSMHNSAENILKELQELKIGIIGLGGLGSNLLLQLAGLGVNTIYIVDPDKIEYKNLNRQFLYKLSDIGEYKVQSAINNIKAFNDEISITGFTKRINGVEDLLEVFPEDIDILICAADQPPIYIQLWSNLFSQIRNIPLITGGLGCVTGQILTSIPNQTPCLECFYHDLLGNNPLKKEKLLELESKTITTAIGPYISLIANLICTEIINYSLKHPLASSGKKLSINYLTLEITHEKEWLPNINCICKTKKFGSNKILLERF</sequence>
<evidence type="ECO:0000313" key="2">
    <source>
        <dbReference type="EMBL" id="OTY11270.1"/>
    </source>
</evidence>
<dbReference type="EMBL" id="NFDG01000130">
    <property type="protein sequence ID" value="OTY11270.1"/>
    <property type="molecule type" value="Genomic_DNA"/>
</dbReference>
<dbReference type="InterPro" id="IPR035985">
    <property type="entry name" value="Ubiquitin-activating_enz"/>
</dbReference>
<protein>
    <submittedName>
        <fullName evidence="2">Heme biosynthesis protein HemY</fullName>
    </submittedName>
</protein>
<comment type="caution">
    <text evidence="2">The sequence shown here is derived from an EMBL/GenBank/DDBJ whole genome shotgun (WGS) entry which is preliminary data.</text>
</comment>
<organism evidence="2 3">
    <name type="scientific">Bacillus thuringiensis serovar navarrensis</name>
    <dbReference type="NCBI Taxonomy" id="339658"/>
    <lineage>
        <taxon>Bacteria</taxon>
        <taxon>Bacillati</taxon>
        <taxon>Bacillota</taxon>
        <taxon>Bacilli</taxon>
        <taxon>Bacillales</taxon>
        <taxon>Bacillaceae</taxon>
        <taxon>Bacillus</taxon>
        <taxon>Bacillus cereus group</taxon>
    </lineage>
</organism>
<dbReference type="GO" id="GO:0016779">
    <property type="term" value="F:nucleotidyltransferase activity"/>
    <property type="evidence" value="ECO:0007669"/>
    <property type="project" value="TreeGrafter"/>
</dbReference>
<dbReference type="Gene3D" id="3.40.50.720">
    <property type="entry name" value="NAD(P)-binding Rossmann-like Domain"/>
    <property type="match status" value="1"/>
</dbReference>
<dbReference type="PANTHER" id="PTHR10953:SF102">
    <property type="entry name" value="ADENYLYLTRANSFERASE AND SULFURTRANSFERASE MOCS3"/>
    <property type="match status" value="1"/>
</dbReference>
<reference evidence="2 3" key="1">
    <citation type="submission" date="2016-10" db="EMBL/GenBank/DDBJ databases">
        <title>Comparative genomics of Bacillus thuringiensis reveals a path to pathogens against multiple invertebrate hosts.</title>
        <authorList>
            <person name="Zheng J."/>
            <person name="Gao Q."/>
            <person name="Liu H."/>
            <person name="Peng D."/>
            <person name="Ruan L."/>
            <person name="Sun M."/>
        </authorList>
    </citation>
    <scope>NUCLEOTIDE SEQUENCE [LARGE SCALE GENOMIC DNA]</scope>
    <source>
        <strain evidence="2">BGSC 4BM1</strain>
    </source>
</reference>
<gene>
    <name evidence="2" type="ORF">BK732_28120</name>
</gene>
<dbReference type="InterPro" id="IPR000594">
    <property type="entry name" value="ThiF_NAD_FAD-bd"/>
</dbReference>
<feature type="domain" description="THIF-type NAD/FAD binding fold" evidence="1">
    <location>
        <begin position="115"/>
        <end position="339"/>
    </location>
</feature>
<dbReference type="PANTHER" id="PTHR10953">
    <property type="entry name" value="UBIQUITIN-ACTIVATING ENZYME E1"/>
    <property type="match status" value="1"/>
</dbReference>
<dbReference type="RefSeq" id="WP_000499444.1">
    <property type="nucleotide sequence ID" value="NZ_NFDG01000130.1"/>
</dbReference>
<accession>A0A243A245</accession>
<proteinExistence type="predicted"/>